<evidence type="ECO:0000313" key="15">
    <source>
        <dbReference type="EMBL" id="TNJ44571.1"/>
    </source>
</evidence>
<dbReference type="GO" id="GO:0005829">
    <property type="term" value="C:cytosol"/>
    <property type="evidence" value="ECO:0007669"/>
    <property type="project" value="TreeGrafter"/>
</dbReference>
<keyword evidence="16" id="KW-1185">Reference proteome</keyword>
<dbReference type="NCBIfam" id="NF009920">
    <property type="entry name" value="PRK13381.1"/>
    <property type="match status" value="1"/>
</dbReference>
<keyword evidence="6 11" id="KW-0645">Protease</keyword>
<feature type="active site" evidence="11 12">
    <location>
        <position position="83"/>
    </location>
</feature>
<dbReference type="GO" id="GO:0006508">
    <property type="term" value="P:proteolysis"/>
    <property type="evidence" value="ECO:0007669"/>
    <property type="project" value="UniProtKB-UniRule"/>
</dbReference>
<dbReference type="Gene3D" id="3.30.70.360">
    <property type="match status" value="1"/>
</dbReference>
<evidence type="ECO:0000256" key="9">
    <source>
        <dbReference type="ARBA" id="ARBA00022833"/>
    </source>
</evidence>
<dbReference type="SUPFAM" id="SSF53187">
    <property type="entry name" value="Zn-dependent exopeptidases"/>
    <property type="match status" value="1"/>
</dbReference>
<dbReference type="Proteomes" id="UP000308713">
    <property type="component" value="Unassembled WGS sequence"/>
</dbReference>
<proteinExistence type="inferred from homology"/>
<evidence type="ECO:0000256" key="7">
    <source>
        <dbReference type="ARBA" id="ARBA00022723"/>
    </source>
</evidence>
<feature type="binding site" evidence="11 13">
    <location>
        <position position="179"/>
    </location>
    <ligand>
        <name>Zn(2+)</name>
        <dbReference type="ChEBI" id="CHEBI:29105"/>
        <label>2</label>
    </ligand>
</feature>
<comment type="similarity">
    <text evidence="3 11">Belongs to the peptidase M20B family.</text>
</comment>
<evidence type="ECO:0000256" key="5">
    <source>
        <dbReference type="ARBA" id="ARBA00022490"/>
    </source>
</evidence>
<dbReference type="FunFam" id="3.30.70.360:FF:000002">
    <property type="entry name" value="Peptidase T"/>
    <property type="match status" value="1"/>
</dbReference>
<dbReference type="InterPro" id="IPR010161">
    <property type="entry name" value="Peptidase_M20B"/>
</dbReference>
<dbReference type="InterPro" id="IPR001261">
    <property type="entry name" value="ArgE/DapE_CS"/>
</dbReference>
<evidence type="ECO:0000256" key="4">
    <source>
        <dbReference type="ARBA" id="ARBA00022438"/>
    </source>
</evidence>
<dbReference type="PROSITE" id="PS00759">
    <property type="entry name" value="ARGE_DAPE_CPG2_2"/>
    <property type="match status" value="1"/>
</dbReference>
<dbReference type="HAMAP" id="MF_00550">
    <property type="entry name" value="Aminopeptidase_M20"/>
    <property type="match status" value="1"/>
</dbReference>
<evidence type="ECO:0000259" key="14">
    <source>
        <dbReference type="Pfam" id="PF07687"/>
    </source>
</evidence>
<dbReference type="GO" id="GO:0008237">
    <property type="term" value="F:metallopeptidase activity"/>
    <property type="evidence" value="ECO:0007669"/>
    <property type="project" value="UniProtKB-KW"/>
</dbReference>
<feature type="binding site" evidence="11 13">
    <location>
        <position position="81"/>
    </location>
    <ligand>
        <name>Zn(2+)</name>
        <dbReference type="ChEBI" id="CHEBI:29105"/>
        <label>1</label>
    </ligand>
</feature>
<keyword evidence="7 11" id="KW-0479">Metal-binding</keyword>
<evidence type="ECO:0000256" key="3">
    <source>
        <dbReference type="ARBA" id="ARBA00009692"/>
    </source>
</evidence>
<keyword evidence="5 11" id="KW-0963">Cytoplasm</keyword>
<dbReference type="Gene3D" id="3.40.630.10">
    <property type="entry name" value="Zn peptidases"/>
    <property type="match status" value="1"/>
</dbReference>
<dbReference type="PROSITE" id="PS00758">
    <property type="entry name" value="ARGE_DAPE_CPG2_1"/>
    <property type="match status" value="1"/>
</dbReference>
<dbReference type="CDD" id="cd03892">
    <property type="entry name" value="M20_peptT"/>
    <property type="match status" value="1"/>
</dbReference>
<dbReference type="SUPFAM" id="SSF55031">
    <property type="entry name" value="Bacterial exopeptidase dimerisation domain"/>
    <property type="match status" value="1"/>
</dbReference>
<comment type="function">
    <text evidence="11">Cleaves the N-terminal amino acid of tripeptides.</text>
</comment>
<keyword evidence="9 11" id="KW-0862">Zinc</keyword>
<protein>
    <recommendedName>
        <fullName evidence="11">Peptidase T</fullName>
        <ecNumber evidence="11">3.4.11.4</ecNumber>
    </recommendedName>
    <alternativeName>
        <fullName evidence="11">Aminotripeptidase</fullName>
        <shortName evidence="11">Tripeptidase</shortName>
    </alternativeName>
    <alternativeName>
        <fullName evidence="11">Tripeptide aminopeptidase</fullName>
    </alternativeName>
</protein>
<dbReference type="GO" id="GO:0008270">
    <property type="term" value="F:zinc ion binding"/>
    <property type="evidence" value="ECO:0007669"/>
    <property type="project" value="UniProtKB-UniRule"/>
</dbReference>
<dbReference type="NCBIfam" id="TIGR01882">
    <property type="entry name" value="peptidase-T"/>
    <property type="match status" value="1"/>
</dbReference>
<evidence type="ECO:0000256" key="2">
    <source>
        <dbReference type="ARBA" id="ARBA00004496"/>
    </source>
</evidence>
<dbReference type="Pfam" id="PF07687">
    <property type="entry name" value="M20_dimer"/>
    <property type="match status" value="1"/>
</dbReference>
<keyword evidence="10 11" id="KW-0482">Metalloprotease</keyword>
<name>A0A5C4SM33_9FLAO</name>
<feature type="active site" description="Proton acceptor" evidence="11 12">
    <location>
        <position position="178"/>
    </location>
</feature>
<evidence type="ECO:0000256" key="6">
    <source>
        <dbReference type="ARBA" id="ARBA00022670"/>
    </source>
</evidence>
<evidence type="ECO:0000313" key="16">
    <source>
        <dbReference type="Proteomes" id="UP000308713"/>
    </source>
</evidence>
<evidence type="ECO:0000256" key="10">
    <source>
        <dbReference type="ARBA" id="ARBA00023049"/>
    </source>
</evidence>
<dbReference type="PANTHER" id="PTHR42994:SF1">
    <property type="entry name" value="PEPTIDASE T"/>
    <property type="match status" value="1"/>
</dbReference>
<keyword evidence="4 11" id="KW-0031">Aminopeptidase</keyword>
<evidence type="ECO:0000256" key="13">
    <source>
        <dbReference type="PIRSR" id="PIRSR037215-2"/>
    </source>
</evidence>
<dbReference type="PIRSF" id="PIRSF037215">
    <property type="entry name" value="Peptidase_M20B"/>
    <property type="match status" value="1"/>
</dbReference>
<comment type="subcellular location">
    <subcellularLocation>
        <location evidence="2 11">Cytoplasm</location>
    </subcellularLocation>
</comment>
<evidence type="ECO:0000256" key="8">
    <source>
        <dbReference type="ARBA" id="ARBA00022801"/>
    </source>
</evidence>
<dbReference type="NCBIfam" id="NF003976">
    <property type="entry name" value="PRK05469.1"/>
    <property type="match status" value="1"/>
</dbReference>
<reference evidence="15 16" key="1">
    <citation type="submission" date="2019-05" db="EMBL/GenBank/DDBJ databases">
        <title>Tamlana fucoidanivorans sp. nov., isolated from the surface of algae collected from Fujian province in China.</title>
        <authorList>
            <person name="Li J."/>
        </authorList>
    </citation>
    <scope>NUCLEOTIDE SEQUENCE [LARGE SCALE GENOMIC DNA]</scope>
    <source>
        <strain evidence="15 16">CW2-9</strain>
    </source>
</reference>
<dbReference type="GO" id="GO:0043171">
    <property type="term" value="P:peptide catabolic process"/>
    <property type="evidence" value="ECO:0007669"/>
    <property type="project" value="UniProtKB-UniRule"/>
</dbReference>
<dbReference type="InterPro" id="IPR002933">
    <property type="entry name" value="Peptidase_M20"/>
</dbReference>
<organism evidence="15 16">
    <name type="scientific">Allotamlana fucoidanivorans</name>
    <dbReference type="NCBI Taxonomy" id="2583814"/>
    <lineage>
        <taxon>Bacteria</taxon>
        <taxon>Pseudomonadati</taxon>
        <taxon>Bacteroidota</taxon>
        <taxon>Flavobacteriia</taxon>
        <taxon>Flavobacteriales</taxon>
        <taxon>Flavobacteriaceae</taxon>
        <taxon>Allotamlana</taxon>
    </lineage>
</organism>
<accession>A0A5C4SM33</accession>
<dbReference type="RefSeq" id="WP_139696513.1">
    <property type="nucleotide sequence ID" value="NZ_CP074074.1"/>
</dbReference>
<comment type="catalytic activity">
    <reaction evidence="1 11">
        <text>Release of the N-terminal residue from a tripeptide.</text>
        <dbReference type="EC" id="3.4.11.4"/>
    </reaction>
</comment>
<dbReference type="EC" id="3.4.11.4" evidence="11"/>
<dbReference type="AlphaFoldDB" id="A0A5C4SM33"/>
<feature type="binding site" evidence="11 13">
    <location>
        <position position="144"/>
    </location>
    <ligand>
        <name>Zn(2+)</name>
        <dbReference type="ChEBI" id="CHEBI:29105"/>
        <label>2</label>
    </ligand>
</feature>
<feature type="binding site" evidence="11 13">
    <location>
        <position position="201"/>
    </location>
    <ligand>
        <name>Zn(2+)</name>
        <dbReference type="ChEBI" id="CHEBI:29105"/>
        <label>1</label>
    </ligand>
</feature>
<dbReference type="InterPro" id="IPR036264">
    <property type="entry name" value="Bact_exopeptidase_dim_dom"/>
</dbReference>
<dbReference type="OrthoDB" id="9804934at2"/>
<sequence length="414" mass="46589">MISKEHIINRFISYVTIDTESDPNSKTTPSTEKQWNLAKKLAEELKSIGMEDVSIDEHAYIMATLPSNVEHDVPTIGFIAHFDTSPDFTGANVKPQIHENYLGGDILLNKEEHIVLSPDYFEDLRQYTGQTLITTDGTTLLGADDKAGICEIVSAMEYLINHPDIQHGKIKVGFTPDEEIGRGAHKFDVEKFAADWAYTMDGSQIGELEYENFNAASAVIKIKGKIVHPGYAKGKMINSMYIATEFINSLPRMETPEHTDGYQGFFHLHDMRGDVEQTELQYIIRDHDKGHFEARKEVMKKLTAELNSQYGREVITTEIKDQYYNMKEKIEPVMHIVDIAEEAMEAIGITPIIKAIRGGTDGSQLSYMGLPCPNIFAGGHNFHGRYEYVPVESMIKATEVICKIAELTAKKDFI</sequence>
<evidence type="ECO:0000256" key="11">
    <source>
        <dbReference type="HAMAP-Rule" id="MF_00550"/>
    </source>
</evidence>
<comment type="cofactor">
    <cofactor evidence="11 13">
        <name>Zn(2+)</name>
        <dbReference type="ChEBI" id="CHEBI:29105"/>
    </cofactor>
    <text evidence="11 13">Binds 2 Zn(2+) ions per subunit.</text>
</comment>
<keyword evidence="8 11" id="KW-0378">Hydrolase</keyword>
<comment type="caution">
    <text evidence="15">The sequence shown here is derived from an EMBL/GenBank/DDBJ whole genome shotgun (WGS) entry which is preliminary data.</text>
</comment>
<dbReference type="EMBL" id="VDCS01000007">
    <property type="protein sequence ID" value="TNJ44571.1"/>
    <property type="molecule type" value="Genomic_DNA"/>
</dbReference>
<dbReference type="PANTHER" id="PTHR42994">
    <property type="entry name" value="PEPTIDASE T"/>
    <property type="match status" value="1"/>
</dbReference>
<evidence type="ECO:0000256" key="1">
    <source>
        <dbReference type="ARBA" id="ARBA00000870"/>
    </source>
</evidence>
<feature type="binding site" evidence="11 13">
    <location>
        <position position="383"/>
    </location>
    <ligand>
        <name>Zn(2+)</name>
        <dbReference type="ChEBI" id="CHEBI:29105"/>
        <label>2</label>
    </ligand>
</feature>
<gene>
    <name evidence="11 15" type="primary">pepT</name>
    <name evidence="15" type="ORF">FGF67_07955</name>
</gene>
<dbReference type="GO" id="GO:0045148">
    <property type="term" value="F:tripeptide aminopeptidase activity"/>
    <property type="evidence" value="ECO:0007669"/>
    <property type="project" value="UniProtKB-UniRule"/>
</dbReference>
<evidence type="ECO:0000256" key="12">
    <source>
        <dbReference type="PIRSR" id="PIRSR037215-1"/>
    </source>
</evidence>
<feature type="binding site" evidence="11 13">
    <location>
        <position position="144"/>
    </location>
    <ligand>
        <name>Zn(2+)</name>
        <dbReference type="ChEBI" id="CHEBI:29105"/>
        <label>1</label>
    </ligand>
</feature>
<dbReference type="InterPro" id="IPR011650">
    <property type="entry name" value="Peptidase_M20_dimer"/>
</dbReference>
<feature type="domain" description="Peptidase M20 dimerisation" evidence="14">
    <location>
        <begin position="210"/>
        <end position="312"/>
    </location>
</feature>
<dbReference type="Pfam" id="PF01546">
    <property type="entry name" value="Peptidase_M20"/>
    <property type="match status" value="1"/>
</dbReference>